<evidence type="ECO:0000259" key="6">
    <source>
        <dbReference type="Pfam" id="PF02324"/>
    </source>
</evidence>
<keyword evidence="4" id="KW-0328">Glycosyltransferase</keyword>
<feature type="non-terminal residue" evidence="7">
    <location>
        <position position="1"/>
    </location>
</feature>
<comment type="caution">
    <text evidence="7">The sequence shown here is derived from an EMBL/GenBank/DDBJ whole genome shotgun (WGS) entry which is preliminary data.</text>
</comment>
<feature type="non-terminal residue" evidence="7">
    <location>
        <position position="522"/>
    </location>
</feature>
<evidence type="ECO:0000256" key="2">
    <source>
        <dbReference type="ARBA" id="ARBA00009247"/>
    </source>
</evidence>
<reference evidence="7 8" key="1">
    <citation type="journal article" date="2014" name="Antonie Van Leeuwenhoek">
        <title>Oenococcus alcoholitolerans sp. nov., a lactic acid bacteria isolated from cachaca and ethanol fermentation processes.</title>
        <authorList>
            <person name="Badotti F."/>
            <person name="Moreira A.P."/>
            <person name="Tonon L.A."/>
            <person name="de Lucena B.T."/>
            <person name="Gomes Fde C."/>
            <person name="Kruger R."/>
            <person name="Thompson C.C."/>
            <person name="de Morais M.A.Jr."/>
            <person name="Rosa C.A."/>
            <person name="Thompson F.L."/>
        </authorList>
    </citation>
    <scope>NUCLEOTIDE SEQUENCE [LARGE SCALE GENOMIC DNA]</scope>
    <source>
        <strain evidence="7 8">UFRJ-M7.2.18</strain>
    </source>
</reference>
<keyword evidence="8" id="KW-1185">Reference proteome</keyword>
<dbReference type="EC" id="2.4.1.5" evidence="3"/>
<dbReference type="InterPro" id="IPR003318">
    <property type="entry name" value="Glyco_hydro70cat"/>
</dbReference>
<dbReference type="Pfam" id="PF02324">
    <property type="entry name" value="Glyco_hydro_70"/>
    <property type="match status" value="1"/>
</dbReference>
<evidence type="ECO:0000313" key="7">
    <source>
        <dbReference type="EMBL" id="KGO31664.1"/>
    </source>
</evidence>
<evidence type="ECO:0000256" key="1">
    <source>
        <dbReference type="ARBA" id="ARBA00001152"/>
    </source>
</evidence>
<protein>
    <recommendedName>
        <fullName evidence="3">dextransucrase</fullName>
        <ecNumber evidence="3">2.4.1.5</ecNumber>
    </recommendedName>
</protein>
<dbReference type="Proteomes" id="UP000030023">
    <property type="component" value="Unassembled WGS sequence"/>
</dbReference>
<feature type="domain" description="Glycoside hydrolase family 70 catalytic" evidence="6">
    <location>
        <begin position="1"/>
        <end position="522"/>
    </location>
</feature>
<accession>A0ABR4XQP6</accession>
<proteinExistence type="inferred from homology"/>
<evidence type="ECO:0000256" key="4">
    <source>
        <dbReference type="ARBA" id="ARBA00022676"/>
    </source>
</evidence>
<evidence type="ECO:0000256" key="5">
    <source>
        <dbReference type="ARBA" id="ARBA00022679"/>
    </source>
</evidence>
<dbReference type="InterPro" id="IPR017853">
    <property type="entry name" value="GH"/>
</dbReference>
<name>A0ABR4XQP6_9LACO</name>
<evidence type="ECO:0000313" key="8">
    <source>
        <dbReference type="Proteomes" id="UP000030023"/>
    </source>
</evidence>
<dbReference type="EMBL" id="AXCV01000258">
    <property type="protein sequence ID" value="KGO31664.1"/>
    <property type="molecule type" value="Genomic_DNA"/>
</dbReference>
<dbReference type="SUPFAM" id="SSF51445">
    <property type="entry name" value="(Trans)glycosidases"/>
    <property type="match status" value="2"/>
</dbReference>
<evidence type="ECO:0000256" key="3">
    <source>
        <dbReference type="ARBA" id="ARBA00012592"/>
    </source>
</evidence>
<keyword evidence="5" id="KW-0808">Transferase</keyword>
<organism evidence="7 8">
    <name type="scientific">Oenococcus alcoholitolerans</name>
    <dbReference type="NCBI Taxonomy" id="931074"/>
    <lineage>
        <taxon>Bacteria</taxon>
        <taxon>Bacillati</taxon>
        <taxon>Bacillota</taxon>
        <taxon>Bacilli</taxon>
        <taxon>Lactobacillales</taxon>
        <taxon>Lactobacillaceae</taxon>
        <taxon>Oenococcus</taxon>
    </lineage>
</organism>
<sequence length="522" mass="58776">LSMDNKLRLSLKYSLTMPYHDSKGNQIRSGLEPLVTNSLVDRSNDDLKNGARPNYSFIRAHDSEVQTVIADIIKQRIDPASDGLVPTQAQLDAAFKIYKEDQLKSSKEFTQYNIPSAYALLLTNKDTVPRVYYGDLFTDDGDYMAEKSPYYDAIDNLLRSRIKYVSGGQKMAVQYMQGDQSMAKNSYRGLLTSVRYGENAFTESDKGDQKTRNEGLAVIESNDPTLKLNKNDNLVVNMGAAHKNQMYRPELLSTIDGLQSYRNDDVPNELIKKTNENGQLIFGPSEIFGISDPQVSGYLSVWVPVGAQDDQDVRVAASKDRNRDGKTLHSNASLDSEVIYEAFSNFQSIPQENDRFMNFIIPKHLNLFNDWGITNFELPPQYRSSDDNSFLDSIIKNGYAFTDRYDLGFNKPTKYGTVDQLRNAIKALHSAGIKVMADWVPDQIYDLKGKQVVTARRVNDSGIYDQDSVIDDSLYAAQIKGGGDYQAIYGGAFLNKIKALYPWLFKVRQISTGLPMNPNEKI</sequence>
<comment type="catalytic activity">
    <reaction evidence="1">
        <text>[(1-&gt;6)-alpha-D-glucosyl](n) + sucrose = [(1-&gt;6)-alpha-D-glucosyl](n+1) + D-fructose</text>
        <dbReference type="Rhea" id="RHEA:18825"/>
        <dbReference type="Rhea" id="RHEA-COMP:11144"/>
        <dbReference type="Rhea" id="RHEA-COMP:11145"/>
        <dbReference type="ChEBI" id="CHEBI:17992"/>
        <dbReference type="ChEBI" id="CHEBI:18269"/>
        <dbReference type="ChEBI" id="CHEBI:37721"/>
        <dbReference type="EC" id="2.4.1.5"/>
    </reaction>
</comment>
<dbReference type="Gene3D" id="3.20.20.470">
    <property type="entry name" value="Glucansucrase"/>
    <property type="match status" value="1"/>
</dbReference>
<gene>
    <name evidence="7" type="ORF">Q757_05815</name>
</gene>
<comment type="similarity">
    <text evidence="2">Belongs to the glycosyl hydrolase 70 family.</text>
</comment>